<feature type="non-terminal residue" evidence="1">
    <location>
        <position position="1"/>
    </location>
</feature>
<comment type="caution">
    <text evidence="1">The sequence shown here is derived from an EMBL/GenBank/DDBJ whole genome shotgun (WGS) entry which is preliminary data.</text>
</comment>
<organism evidence="1">
    <name type="scientific">mine drainage metagenome</name>
    <dbReference type="NCBI Taxonomy" id="410659"/>
    <lineage>
        <taxon>unclassified sequences</taxon>
        <taxon>metagenomes</taxon>
        <taxon>ecological metagenomes</taxon>
    </lineage>
</organism>
<keyword evidence="1" id="KW-0808">Transferase</keyword>
<dbReference type="InterPro" id="IPR027417">
    <property type="entry name" value="P-loop_NTPase"/>
</dbReference>
<reference evidence="1" key="2">
    <citation type="journal article" date="2014" name="ISME J.">
        <title>Microbial stratification in low pH oxic and suboxic macroscopic growths along an acid mine drainage.</title>
        <authorList>
            <person name="Mendez-Garcia C."/>
            <person name="Mesa V."/>
            <person name="Sprenger R.R."/>
            <person name="Richter M."/>
            <person name="Diez M.S."/>
            <person name="Solano J."/>
            <person name="Bargiela R."/>
            <person name="Golyshina O.V."/>
            <person name="Manteca A."/>
            <person name="Ramos J.L."/>
            <person name="Gallego J.R."/>
            <person name="Llorente I."/>
            <person name="Martins Dos Santos V.A."/>
            <person name="Jensen O.N."/>
            <person name="Pelaez A.I."/>
            <person name="Sanchez J."/>
            <person name="Ferrer M."/>
        </authorList>
    </citation>
    <scope>NUCLEOTIDE SEQUENCE</scope>
</reference>
<dbReference type="EMBL" id="AUZZ01008459">
    <property type="protein sequence ID" value="EQD37925.1"/>
    <property type="molecule type" value="Genomic_DNA"/>
</dbReference>
<dbReference type="AlphaFoldDB" id="T1A7V1"/>
<accession>T1A7V1</accession>
<proteinExistence type="predicted"/>
<dbReference type="GO" id="GO:0052381">
    <property type="term" value="F:tRNA dimethylallyltransferase activity"/>
    <property type="evidence" value="ECO:0007669"/>
    <property type="project" value="UniProtKB-EC"/>
</dbReference>
<dbReference type="EC" id="2.5.1.75" evidence="1"/>
<reference evidence="1" key="1">
    <citation type="submission" date="2013-08" db="EMBL/GenBank/DDBJ databases">
        <authorList>
            <person name="Mendez C."/>
            <person name="Richter M."/>
            <person name="Ferrer M."/>
            <person name="Sanchez J."/>
        </authorList>
    </citation>
    <scope>NUCLEOTIDE SEQUENCE</scope>
</reference>
<dbReference type="Pfam" id="PF01715">
    <property type="entry name" value="IPPT"/>
    <property type="match status" value="1"/>
</dbReference>
<sequence>YARGDLSASHASMRAVGYRQLWAHLAGECTLAEAIEQGIAATRQLAKRQLTWMRTERWAEWLDPARQALSWNRDVRRRLAELQL</sequence>
<name>T1A7V1_9ZZZZ</name>
<dbReference type="Gene3D" id="3.40.50.300">
    <property type="entry name" value="P-loop containing nucleotide triphosphate hydrolases"/>
    <property type="match status" value="1"/>
</dbReference>
<gene>
    <name evidence="1" type="ORF">B2A_11708</name>
</gene>
<evidence type="ECO:0000313" key="1">
    <source>
        <dbReference type="EMBL" id="EQD37925.1"/>
    </source>
</evidence>
<protein>
    <submittedName>
        <fullName evidence="1">tRNA isopentenyltransferase</fullName>
        <ecNumber evidence="1">2.5.1.75</ecNumber>
    </submittedName>
</protein>